<evidence type="ECO:0000256" key="1">
    <source>
        <dbReference type="SAM" id="MobiDB-lite"/>
    </source>
</evidence>
<feature type="compositionally biased region" description="Basic and acidic residues" evidence="1">
    <location>
        <begin position="7"/>
        <end position="20"/>
    </location>
</feature>
<dbReference type="Pfam" id="PF07891">
    <property type="entry name" value="DUF1666"/>
    <property type="match status" value="1"/>
</dbReference>
<organism evidence="2 3">
    <name type="scientific">Ensete ventricosum</name>
    <name type="common">Abyssinian banana</name>
    <name type="synonym">Musa ensete</name>
    <dbReference type="NCBI Taxonomy" id="4639"/>
    <lineage>
        <taxon>Eukaryota</taxon>
        <taxon>Viridiplantae</taxon>
        <taxon>Streptophyta</taxon>
        <taxon>Embryophyta</taxon>
        <taxon>Tracheophyta</taxon>
        <taxon>Spermatophyta</taxon>
        <taxon>Magnoliopsida</taxon>
        <taxon>Liliopsida</taxon>
        <taxon>Zingiberales</taxon>
        <taxon>Musaceae</taxon>
        <taxon>Ensete</taxon>
    </lineage>
</organism>
<feature type="compositionally biased region" description="Acidic residues" evidence="1">
    <location>
        <begin position="326"/>
        <end position="338"/>
    </location>
</feature>
<dbReference type="EMBL" id="AMZH03003345">
    <property type="protein sequence ID" value="RRT72628.1"/>
    <property type="molecule type" value="Genomic_DNA"/>
</dbReference>
<feature type="region of interest" description="Disordered" evidence="1">
    <location>
        <begin position="1"/>
        <end position="68"/>
    </location>
</feature>
<evidence type="ECO:0000313" key="3">
    <source>
        <dbReference type="Proteomes" id="UP000287651"/>
    </source>
</evidence>
<dbReference type="PANTHER" id="PTHR46741">
    <property type="entry name" value="OS09G0413600 PROTEIN"/>
    <property type="match status" value="1"/>
</dbReference>
<feature type="non-terminal residue" evidence="2">
    <location>
        <position position="1"/>
    </location>
</feature>
<feature type="compositionally biased region" description="Basic and acidic residues" evidence="1">
    <location>
        <begin position="312"/>
        <end position="325"/>
    </location>
</feature>
<accession>A0A427A8S9</accession>
<evidence type="ECO:0000313" key="2">
    <source>
        <dbReference type="EMBL" id="RRT72628.1"/>
    </source>
</evidence>
<feature type="region of interest" description="Disordered" evidence="1">
    <location>
        <begin position="84"/>
        <end position="115"/>
    </location>
</feature>
<feature type="compositionally biased region" description="Basic and acidic residues" evidence="1">
    <location>
        <begin position="256"/>
        <end position="272"/>
    </location>
</feature>
<dbReference type="InterPro" id="IPR012870">
    <property type="entry name" value="DUF1666"/>
</dbReference>
<sequence>EGNSFQKDLKHPEVTDSYARDDDDDESEEKETPSLSFKFQYQLSDPCASKKDEPSMKPSVDNLGLLSENDFNGFTEGAGIGGIEDEKFLHADPLEEEKPASWKSNPSTVPESTDRARFLSEFSGFESDTESLGASDGYSVKDLIVDSDSDGLLSERDLDEHEHQAEAIEVSINATKFQAQQFEDIRRFEETELRSTQSCDTEYVAAEGEFCPSKNHRRHMKCAGNGSDNSEPELDQIQKIQASILLPVELIDSSDDELHVTEKHSSSRKGSEQDLSSNEAFHDGHLGSSPSSEEEEALLRAELDELEEELGREEKVPNQSRQKEDTDLEDSDDEEDYDDLESLWEHQDLMEELKLEMRRLRAVGLPTILEESEAPKAVDDPKPWKIHETLLHEDPMDELHKFYKSYRVRMRKLDILNYQKIRANFAAKTDGYCVTEDNLKEKMEAQLKGNRIVCSDVLEEIMEESIRVFWEFVKADKDETPWMLKGLIGTHVQLQDPADFKLMANIQSNLQKVDDGLHLV</sequence>
<proteinExistence type="predicted"/>
<protein>
    <submittedName>
        <fullName evidence="2">Uncharacterized protein</fullName>
    </submittedName>
</protein>
<dbReference type="Proteomes" id="UP000287651">
    <property type="component" value="Unassembled WGS sequence"/>
</dbReference>
<reference evidence="2 3" key="1">
    <citation type="journal article" date="2014" name="Agronomy (Basel)">
        <title>A Draft Genome Sequence for Ensete ventricosum, the Drought-Tolerant Tree Against Hunger.</title>
        <authorList>
            <person name="Harrison J."/>
            <person name="Moore K.A."/>
            <person name="Paszkiewicz K."/>
            <person name="Jones T."/>
            <person name="Grant M."/>
            <person name="Ambacheew D."/>
            <person name="Muzemil S."/>
            <person name="Studholme D.J."/>
        </authorList>
    </citation>
    <scope>NUCLEOTIDE SEQUENCE [LARGE SCALE GENOMIC DNA]</scope>
</reference>
<feature type="compositionally biased region" description="Polar residues" evidence="1">
    <location>
        <begin position="33"/>
        <end position="43"/>
    </location>
</feature>
<feature type="compositionally biased region" description="Basic and acidic residues" evidence="1">
    <location>
        <begin position="84"/>
        <end position="100"/>
    </location>
</feature>
<feature type="compositionally biased region" description="Polar residues" evidence="1">
    <location>
        <begin position="102"/>
        <end position="111"/>
    </location>
</feature>
<name>A0A427A8S9_ENSVE</name>
<feature type="region of interest" description="Disordered" evidence="1">
    <location>
        <begin position="256"/>
        <end position="338"/>
    </location>
</feature>
<dbReference type="AlphaFoldDB" id="A0A427A8S9"/>
<dbReference type="PANTHER" id="PTHR46741:SF2">
    <property type="entry name" value="RIBOSOMAL PROTEIN L34AE"/>
    <property type="match status" value="1"/>
</dbReference>
<comment type="caution">
    <text evidence="2">The sequence shown here is derived from an EMBL/GenBank/DDBJ whole genome shotgun (WGS) entry which is preliminary data.</text>
</comment>
<gene>
    <name evidence="2" type="ORF">B296_00034395</name>
</gene>